<protein>
    <submittedName>
        <fullName evidence="2">Uncharacterized protein</fullName>
    </submittedName>
</protein>
<proteinExistence type="predicted"/>
<dbReference type="Proteomes" id="UP001460270">
    <property type="component" value="Unassembled WGS sequence"/>
</dbReference>
<comment type="caution">
    <text evidence="2">The sequence shown here is derived from an EMBL/GenBank/DDBJ whole genome shotgun (WGS) entry which is preliminary data.</text>
</comment>
<gene>
    <name evidence="2" type="ORF">WMY93_013297</name>
</gene>
<evidence type="ECO:0000313" key="2">
    <source>
        <dbReference type="EMBL" id="KAK7913086.1"/>
    </source>
</evidence>
<evidence type="ECO:0000313" key="3">
    <source>
        <dbReference type="Proteomes" id="UP001460270"/>
    </source>
</evidence>
<feature type="compositionally biased region" description="Acidic residues" evidence="1">
    <location>
        <begin position="26"/>
        <end position="35"/>
    </location>
</feature>
<evidence type="ECO:0000256" key="1">
    <source>
        <dbReference type="SAM" id="MobiDB-lite"/>
    </source>
</evidence>
<keyword evidence="3" id="KW-1185">Reference proteome</keyword>
<name>A0AAW0NZJ3_9GOBI</name>
<dbReference type="EMBL" id="JBBPFD010000009">
    <property type="protein sequence ID" value="KAK7913086.1"/>
    <property type="molecule type" value="Genomic_DNA"/>
</dbReference>
<dbReference type="AlphaFoldDB" id="A0AAW0NZJ3"/>
<organism evidence="2 3">
    <name type="scientific">Mugilogobius chulae</name>
    <name type="common">yellowstripe goby</name>
    <dbReference type="NCBI Taxonomy" id="88201"/>
    <lineage>
        <taxon>Eukaryota</taxon>
        <taxon>Metazoa</taxon>
        <taxon>Chordata</taxon>
        <taxon>Craniata</taxon>
        <taxon>Vertebrata</taxon>
        <taxon>Euteleostomi</taxon>
        <taxon>Actinopterygii</taxon>
        <taxon>Neopterygii</taxon>
        <taxon>Teleostei</taxon>
        <taxon>Neoteleostei</taxon>
        <taxon>Acanthomorphata</taxon>
        <taxon>Gobiaria</taxon>
        <taxon>Gobiiformes</taxon>
        <taxon>Gobioidei</taxon>
        <taxon>Gobiidae</taxon>
        <taxon>Gobionellinae</taxon>
        <taxon>Mugilogobius</taxon>
    </lineage>
</organism>
<accession>A0AAW0NZJ3</accession>
<feature type="region of interest" description="Disordered" evidence="1">
    <location>
        <begin position="189"/>
        <end position="209"/>
    </location>
</feature>
<reference evidence="3" key="1">
    <citation type="submission" date="2024-04" db="EMBL/GenBank/DDBJ databases">
        <title>Salinicola lusitanus LLJ914,a marine bacterium isolated from the Okinawa Trough.</title>
        <authorList>
            <person name="Li J."/>
        </authorList>
    </citation>
    <scope>NUCLEOTIDE SEQUENCE [LARGE SCALE GENOMIC DNA]</scope>
</reference>
<feature type="region of interest" description="Disordered" evidence="1">
    <location>
        <begin position="16"/>
        <end position="35"/>
    </location>
</feature>
<sequence>MSELVMECVEEELEPWQKTVPQINLTEDDDDDDDEPIFVGVVSEDKTENDSKTMVTPRKCEEKQTAMQPSLQPSTGPSSLVAGILLPSVAGKPDNTAIPAVPAITPKSIIVNNQGFIVTPPMTNSNFITTLGTPGSSFTFVSAQPQVFQQISPPPLIQGVVQQINSNIVTLSKVQSPTVFNTKSSPVQVKQTNTPLPLNRSPKSSNYLF</sequence>